<gene>
    <name evidence="1" type="ORF">HDF13_001693</name>
</gene>
<accession>A0ACC5NXP0</accession>
<protein>
    <submittedName>
        <fullName evidence="1">TonB family protein</fullName>
    </submittedName>
</protein>
<evidence type="ECO:0000313" key="2">
    <source>
        <dbReference type="Proteomes" id="UP000569005"/>
    </source>
</evidence>
<comment type="caution">
    <text evidence="1">The sequence shown here is derived from an EMBL/GenBank/DDBJ whole genome shotgun (WGS) entry which is preliminary data.</text>
</comment>
<organism evidence="1 2">
    <name type="scientific">Tunturiibacter gelidiferens</name>
    <dbReference type="NCBI Taxonomy" id="3069689"/>
    <lineage>
        <taxon>Bacteria</taxon>
        <taxon>Pseudomonadati</taxon>
        <taxon>Acidobacteriota</taxon>
        <taxon>Terriglobia</taxon>
        <taxon>Terriglobales</taxon>
        <taxon>Acidobacteriaceae</taxon>
        <taxon>Tunturiibacter</taxon>
    </lineage>
</organism>
<dbReference type="Proteomes" id="UP000569005">
    <property type="component" value="Unassembled WGS sequence"/>
</dbReference>
<name>A0ACC5NXP0_9BACT</name>
<sequence>MQDNPAAAAPPTASQSQPLEIAKIGKDVSAPVLIHSTNPNIPKSVYKAKLNGFVIVNFYVEPDGTTSNVHIYRTIIKGANSPDQSAVKELEQSAIGAVQSYKFKPSRKNGQPVRVELNVQIHFES</sequence>
<keyword evidence="2" id="KW-1185">Reference proteome</keyword>
<proteinExistence type="predicted"/>
<reference evidence="1" key="1">
    <citation type="submission" date="2020-08" db="EMBL/GenBank/DDBJ databases">
        <title>Genomic Encyclopedia of Type Strains, Phase IV (KMG-V): Genome sequencing to study the core and pangenomes of soil and plant-associated prokaryotes.</title>
        <authorList>
            <person name="Whitman W."/>
        </authorList>
    </citation>
    <scope>NUCLEOTIDE SEQUENCE</scope>
    <source>
        <strain evidence="1">M8UP15</strain>
    </source>
</reference>
<evidence type="ECO:0000313" key="1">
    <source>
        <dbReference type="EMBL" id="MBB5339360.1"/>
    </source>
</evidence>
<dbReference type="EMBL" id="JACHEA010000001">
    <property type="protein sequence ID" value="MBB5339360.1"/>
    <property type="molecule type" value="Genomic_DNA"/>
</dbReference>